<proteinExistence type="predicted"/>
<sequence>MLACDDILKGYSIFLLNRDKREEDRASFALVIIPSKRNKSYINIKVEHSIFGDIDPRYGIKDQMNISMELKMMKRKKCINDLELNIKEKKYLDDTEIVQTLEQRFFSFRFACAIVIEQLQNITLP</sequence>
<dbReference type="AlphaFoldDB" id="A0A5J4UQE3"/>
<evidence type="ECO:0000313" key="2">
    <source>
        <dbReference type="Proteomes" id="UP000324800"/>
    </source>
</evidence>
<dbReference type="EMBL" id="SNRW01013715">
    <property type="protein sequence ID" value="KAA6372290.1"/>
    <property type="molecule type" value="Genomic_DNA"/>
</dbReference>
<dbReference type="Proteomes" id="UP000324800">
    <property type="component" value="Unassembled WGS sequence"/>
</dbReference>
<accession>A0A5J4UQE3</accession>
<comment type="caution">
    <text evidence="1">The sequence shown here is derived from an EMBL/GenBank/DDBJ whole genome shotgun (WGS) entry which is preliminary data.</text>
</comment>
<protein>
    <submittedName>
        <fullName evidence="1">Uncharacterized protein</fullName>
    </submittedName>
</protein>
<name>A0A5J4UQE3_9EUKA</name>
<gene>
    <name evidence="1" type="ORF">EZS28_032183</name>
</gene>
<organism evidence="1 2">
    <name type="scientific">Streblomastix strix</name>
    <dbReference type="NCBI Taxonomy" id="222440"/>
    <lineage>
        <taxon>Eukaryota</taxon>
        <taxon>Metamonada</taxon>
        <taxon>Preaxostyla</taxon>
        <taxon>Oxymonadida</taxon>
        <taxon>Streblomastigidae</taxon>
        <taxon>Streblomastix</taxon>
    </lineage>
</organism>
<evidence type="ECO:0000313" key="1">
    <source>
        <dbReference type="EMBL" id="KAA6372290.1"/>
    </source>
</evidence>
<reference evidence="1 2" key="1">
    <citation type="submission" date="2019-03" db="EMBL/GenBank/DDBJ databases">
        <title>Single cell metagenomics reveals metabolic interactions within the superorganism composed of flagellate Streblomastix strix and complex community of Bacteroidetes bacteria on its surface.</title>
        <authorList>
            <person name="Treitli S.C."/>
            <person name="Kolisko M."/>
            <person name="Husnik F."/>
            <person name="Keeling P."/>
            <person name="Hampl V."/>
        </authorList>
    </citation>
    <scope>NUCLEOTIDE SEQUENCE [LARGE SCALE GENOMIC DNA]</scope>
    <source>
        <strain evidence="1">ST1C</strain>
    </source>
</reference>